<evidence type="ECO:0000256" key="2">
    <source>
        <dbReference type="ARBA" id="ARBA00022643"/>
    </source>
</evidence>
<evidence type="ECO:0000313" key="5">
    <source>
        <dbReference type="EMBL" id="MFC6784561.1"/>
    </source>
</evidence>
<protein>
    <submittedName>
        <fullName evidence="5">PAS domain-containing protein</fullName>
    </submittedName>
</protein>
<accession>A0ABD5T7L7</accession>
<dbReference type="PANTHER" id="PTHR47429">
    <property type="entry name" value="PROTEIN TWIN LOV 1"/>
    <property type="match status" value="1"/>
</dbReference>
<dbReference type="EMBL" id="JBHSWX010000001">
    <property type="protein sequence ID" value="MFC6784561.1"/>
    <property type="molecule type" value="Genomic_DNA"/>
</dbReference>
<reference evidence="5 6" key="1">
    <citation type="journal article" date="2019" name="Int. J. Syst. Evol. Microbiol.">
        <title>The Global Catalogue of Microorganisms (GCM) 10K type strain sequencing project: providing services to taxonomists for standard genome sequencing and annotation.</title>
        <authorList>
            <consortium name="The Broad Institute Genomics Platform"/>
            <consortium name="The Broad Institute Genome Sequencing Center for Infectious Disease"/>
            <person name="Wu L."/>
            <person name="Ma J."/>
        </authorList>
    </citation>
    <scope>NUCLEOTIDE SEQUENCE [LARGE SCALE GENOMIC DNA]</scope>
    <source>
        <strain evidence="5 6">SYNS20</strain>
    </source>
</reference>
<dbReference type="InterPro" id="IPR000014">
    <property type="entry name" value="PAS"/>
</dbReference>
<evidence type="ECO:0000259" key="4">
    <source>
        <dbReference type="PROSITE" id="PS50112"/>
    </source>
</evidence>
<dbReference type="InterPro" id="IPR035965">
    <property type="entry name" value="PAS-like_dom_sf"/>
</dbReference>
<name>A0ABD5T7L7_9EURY</name>
<dbReference type="RefSeq" id="WP_284063739.1">
    <property type="nucleotide sequence ID" value="NZ_CP126159.1"/>
</dbReference>
<keyword evidence="6" id="KW-1185">Reference proteome</keyword>
<keyword evidence="3" id="KW-0157">Chromophore</keyword>
<organism evidence="5 6">
    <name type="scientific">Halobaculum halobium</name>
    <dbReference type="NCBI Taxonomy" id="3032281"/>
    <lineage>
        <taxon>Archaea</taxon>
        <taxon>Methanobacteriati</taxon>
        <taxon>Methanobacteriota</taxon>
        <taxon>Stenosarchaea group</taxon>
        <taxon>Halobacteria</taxon>
        <taxon>Halobacteriales</taxon>
        <taxon>Haloferacaceae</taxon>
        <taxon>Halobaculum</taxon>
    </lineage>
</organism>
<dbReference type="PANTHER" id="PTHR47429:SF2">
    <property type="entry name" value="PROTEIN TWIN LOV 1"/>
    <property type="match status" value="1"/>
</dbReference>
<comment type="caution">
    <text evidence="5">The sequence shown here is derived from an EMBL/GenBank/DDBJ whole genome shotgun (WGS) entry which is preliminary data.</text>
</comment>
<dbReference type="SUPFAM" id="SSF55785">
    <property type="entry name" value="PYP-like sensor domain (PAS domain)"/>
    <property type="match status" value="1"/>
</dbReference>
<evidence type="ECO:0000256" key="3">
    <source>
        <dbReference type="ARBA" id="ARBA00022991"/>
    </source>
</evidence>
<evidence type="ECO:0000313" key="6">
    <source>
        <dbReference type="Proteomes" id="UP001596443"/>
    </source>
</evidence>
<dbReference type="CDD" id="cd00130">
    <property type="entry name" value="PAS"/>
    <property type="match status" value="1"/>
</dbReference>
<feature type="domain" description="PAS" evidence="4">
    <location>
        <begin position="87"/>
        <end position="137"/>
    </location>
</feature>
<gene>
    <name evidence="5" type="ORF">ACFQFD_00745</name>
</gene>
<dbReference type="Proteomes" id="UP001596443">
    <property type="component" value="Unassembled WGS sequence"/>
</dbReference>
<dbReference type="Pfam" id="PF13426">
    <property type="entry name" value="PAS_9"/>
    <property type="match status" value="1"/>
</dbReference>
<dbReference type="Gene3D" id="3.30.450.20">
    <property type="entry name" value="PAS domain"/>
    <property type="match status" value="1"/>
</dbReference>
<sequence>MADPDAVADLLQLDHDRFADRLPDVLDSSEYDGERLTRLTDEATVDSMLETLPESGSLADHEAAYVRRIRVLDHASVGITLAGPAYADNPVVYANATLRDITGYELEELRGENLRLLQGPETESEAVADLREALSTWRATTVTLTNYRADGSRFRNRVTLAPVTDSAGTVVNWLGMQQPVDG</sequence>
<dbReference type="PROSITE" id="PS50112">
    <property type="entry name" value="PAS"/>
    <property type="match status" value="1"/>
</dbReference>
<evidence type="ECO:0000256" key="1">
    <source>
        <dbReference type="ARBA" id="ARBA00022630"/>
    </source>
</evidence>
<dbReference type="AlphaFoldDB" id="A0ABD5T7L7"/>
<dbReference type="GeneID" id="81211275"/>
<keyword evidence="1" id="KW-0285">Flavoprotein</keyword>
<dbReference type="NCBIfam" id="TIGR00229">
    <property type="entry name" value="sensory_box"/>
    <property type="match status" value="1"/>
</dbReference>
<proteinExistence type="predicted"/>
<keyword evidence="2" id="KW-0288">FMN</keyword>